<protein>
    <submittedName>
        <fullName evidence="2">Nuclear transport factor 2 family protein</fullName>
    </submittedName>
</protein>
<reference evidence="2 3" key="1">
    <citation type="submission" date="2023-12" db="EMBL/GenBank/DDBJ databases">
        <title>Novel species of the genus Arcicella isolated from rivers.</title>
        <authorList>
            <person name="Lu H."/>
        </authorList>
    </citation>
    <scope>NUCLEOTIDE SEQUENCE [LARGE SCALE GENOMIC DNA]</scope>
    <source>
        <strain evidence="2 3">KCTC 23307</strain>
    </source>
</reference>
<proteinExistence type="predicted"/>
<name>A0ABU5QE52_9BACT</name>
<dbReference type="EMBL" id="JAYFUM010000024">
    <property type="protein sequence ID" value="MEA5141116.1"/>
    <property type="molecule type" value="Genomic_DNA"/>
</dbReference>
<gene>
    <name evidence="2" type="ORF">VB248_18330</name>
</gene>
<dbReference type="Gene3D" id="3.10.450.50">
    <property type="match status" value="1"/>
</dbReference>
<dbReference type="SUPFAM" id="SSF54427">
    <property type="entry name" value="NTF2-like"/>
    <property type="match status" value="1"/>
</dbReference>
<keyword evidence="3" id="KW-1185">Reference proteome</keyword>
<evidence type="ECO:0000313" key="2">
    <source>
        <dbReference type="EMBL" id="MEA5141116.1"/>
    </source>
</evidence>
<dbReference type="InterPro" id="IPR032710">
    <property type="entry name" value="NTF2-like_dom_sf"/>
</dbReference>
<dbReference type="Proteomes" id="UP001302949">
    <property type="component" value="Unassembled WGS sequence"/>
</dbReference>
<dbReference type="InterPro" id="IPR027843">
    <property type="entry name" value="DUF4440"/>
</dbReference>
<accession>A0ABU5QE52</accession>
<sequence length="145" mass="16174">MKQSLLIVCLLMGFQSFSQTRAEKDILKLSEKIFTWEVTNQIDSLEKVFDEKFVVVGGDGSSQYKKQYITVLRSGNFVHNSIDVSESLATVVNNTATVVGKGKFTVTVSGNKIILPLSYIEVFTRPNPQKPWTVLAMHATVLESK</sequence>
<evidence type="ECO:0000259" key="1">
    <source>
        <dbReference type="Pfam" id="PF14534"/>
    </source>
</evidence>
<comment type="caution">
    <text evidence="2">The sequence shown here is derived from an EMBL/GenBank/DDBJ whole genome shotgun (WGS) entry which is preliminary data.</text>
</comment>
<feature type="domain" description="DUF4440" evidence="1">
    <location>
        <begin position="26"/>
        <end position="125"/>
    </location>
</feature>
<organism evidence="2 3">
    <name type="scientific">Arcicella rigui</name>
    <dbReference type="NCBI Taxonomy" id="797020"/>
    <lineage>
        <taxon>Bacteria</taxon>
        <taxon>Pseudomonadati</taxon>
        <taxon>Bacteroidota</taxon>
        <taxon>Cytophagia</taxon>
        <taxon>Cytophagales</taxon>
        <taxon>Flectobacillaceae</taxon>
        <taxon>Arcicella</taxon>
    </lineage>
</organism>
<evidence type="ECO:0000313" key="3">
    <source>
        <dbReference type="Proteomes" id="UP001302949"/>
    </source>
</evidence>
<dbReference type="Pfam" id="PF14534">
    <property type="entry name" value="DUF4440"/>
    <property type="match status" value="1"/>
</dbReference>
<dbReference type="RefSeq" id="WP_323298273.1">
    <property type="nucleotide sequence ID" value="NZ_JAYFUM010000024.1"/>
</dbReference>